<evidence type="ECO:0000256" key="9">
    <source>
        <dbReference type="ARBA" id="ARBA00023201"/>
    </source>
</evidence>
<reference evidence="14" key="1">
    <citation type="submission" date="2012-12" db="EMBL/GenBank/DDBJ databases">
        <authorList>
            <person name="Hellsten U."/>
            <person name="Grimwood J."/>
            <person name="Chapman J.A."/>
            <person name="Shapiro H."/>
            <person name="Aerts A."/>
            <person name="Otillar R.P."/>
            <person name="Terry A.Y."/>
            <person name="Boore J.L."/>
            <person name="Simakov O."/>
            <person name="Marletaz F."/>
            <person name="Cho S.-J."/>
            <person name="Edsinger-Gonzales E."/>
            <person name="Havlak P."/>
            <person name="Kuo D.-H."/>
            <person name="Larsson T."/>
            <person name="Lv J."/>
            <person name="Arendt D."/>
            <person name="Savage R."/>
            <person name="Osoegawa K."/>
            <person name="de Jong P."/>
            <person name="Lindberg D.R."/>
            <person name="Seaver E.C."/>
            <person name="Weisblat D.A."/>
            <person name="Putnam N.H."/>
            <person name="Grigoriev I.V."/>
            <person name="Rokhsar D.S."/>
        </authorList>
    </citation>
    <scope>NUCLEOTIDE SEQUENCE</scope>
    <source>
        <strain evidence="14">I ESC-2004</strain>
    </source>
</reference>
<evidence type="ECO:0000256" key="2">
    <source>
        <dbReference type="ARBA" id="ARBA00022448"/>
    </source>
</evidence>
<dbReference type="Proteomes" id="UP000014760">
    <property type="component" value="Unassembled WGS sequence"/>
</dbReference>
<dbReference type="EMBL" id="KB293648">
    <property type="protein sequence ID" value="ELU15685.1"/>
    <property type="molecule type" value="Genomic_DNA"/>
</dbReference>
<evidence type="ECO:0000256" key="10">
    <source>
        <dbReference type="ARBA" id="ARBA00023303"/>
    </source>
</evidence>
<evidence type="ECO:0000256" key="3">
    <source>
        <dbReference type="ARBA" id="ARBA00022461"/>
    </source>
</evidence>
<dbReference type="PROSITE" id="PS01206">
    <property type="entry name" value="ASC"/>
    <property type="match status" value="1"/>
</dbReference>
<evidence type="ECO:0000256" key="6">
    <source>
        <dbReference type="ARBA" id="ARBA00023053"/>
    </source>
</evidence>
<keyword evidence="9 11" id="KW-0739">Sodium transport</keyword>
<keyword evidence="4 11" id="KW-0812">Transmembrane</keyword>
<keyword evidence="3 11" id="KW-0894">Sodium channel</keyword>
<dbReference type="PRINTS" id="PR01078">
    <property type="entry name" value="AMINACHANNEL"/>
</dbReference>
<sequence>VTTPMGNCFTFQSMEIIEKKGRLVSSQAGVDQGFIVIVNISQDEYFYQMYSYSAGIRILVHDPRDWPLIDSLGMAISPGTETFLSVSETRVKRMPPPYGNNTCIDVTDPNFRNPLKYFDEYTKSACIENCLVDFLISSCQCIPHTTIIKNSSVPICSFASYNDCVRKMEYLYKTSNEYLMKCNCRDPCTKTSYQVTRSEAYFPSERRTEELSAIYGYPDDFSAFMRQNYLVLTMYISEMNYNVYEESAAYSIGDFQSDVGGNLGLCLGASFLSLAELIEYFIFVI</sequence>
<organism evidence="12">
    <name type="scientific">Capitella teleta</name>
    <name type="common">Polychaete worm</name>
    <dbReference type="NCBI Taxonomy" id="283909"/>
    <lineage>
        <taxon>Eukaryota</taxon>
        <taxon>Metazoa</taxon>
        <taxon>Spiralia</taxon>
        <taxon>Lophotrochozoa</taxon>
        <taxon>Annelida</taxon>
        <taxon>Polychaeta</taxon>
        <taxon>Sedentaria</taxon>
        <taxon>Scolecida</taxon>
        <taxon>Capitellidae</taxon>
        <taxon>Capitella</taxon>
    </lineage>
</organism>
<evidence type="ECO:0000256" key="5">
    <source>
        <dbReference type="ARBA" id="ARBA00022989"/>
    </source>
</evidence>
<keyword evidence="14" id="KW-1185">Reference proteome</keyword>
<dbReference type="EnsemblMetazoa" id="CapteT62670">
    <property type="protein sequence ID" value="CapteP62670"/>
    <property type="gene ID" value="CapteG62670"/>
</dbReference>
<keyword evidence="5" id="KW-1133">Transmembrane helix</keyword>
<evidence type="ECO:0000256" key="4">
    <source>
        <dbReference type="ARBA" id="ARBA00022692"/>
    </source>
</evidence>
<accession>R7VJ11</accession>
<protein>
    <submittedName>
        <fullName evidence="12 13">Uncharacterized protein</fullName>
    </submittedName>
</protein>
<reference evidence="12 14" key="2">
    <citation type="journal article" date="2013" name="Nature">
        <title>Insights into bilaterian evolution from three spiralian genomes.</title>
        <authorList>
            <person name="Simakov O."/>
            <person name="Marletaz F."/>
            <person name="Cho S.J."/>
            <person name="Edsinger-Gonzales E."/>
            <person name="Havlak P."/>
            <person name="Hellsten U."/>
            <person name="Kuo D.H."/>
            <person name="Larsson T."/>
            <person name="Lv J."/>
            <person name="Arendt D."/>
            <person name="Savage R."/>
            <person name="Osoegawa K."/>
            <person name="de Jong P."/>
            <person name="Grimwood J."/>
            <person name="Chapman J.A."/>
            <person name="Shapiro H."/>
            <person name="Aerts A."/>
            <person name="Otillar R.P."/>
            <person name="Terry A.Y."/>
            <person name="Boore J.L."/>
            <person name="Grigoriev I.V."/>
            <person name="Lindberg D.R."/>
            <person name="Seaver E.C."/>
            <person name="Weisblat D.A."/>
            <person name="Putnam N.H."/>
            <person name="Rokhsar D.S."/>
        </authorList>
    </citation>
    <scope>NUCLEOTIDE SEQUENCE</scope>
    <source>
        <strain evidence="12 14">I ESC-2004</strain>
    </source>
</reference>
<dbReference type="HOGENOM" id="CLU_020415_1_1_1"/>
<evidence type="ECO:0000256" key="11">
    <source>
        <dbReference type="RuleBase" id="RU000679"/>
    </source>
</evidence>
<evidence type="ECO:0000256" key="8">
    <source>
        <dbReference type="ARBA" id="ARBA00023136"/>
    </source>
</evidence>
<feature type="non-terminal residue" evidence="12">
    <location>
        <position position="285"/>
    </location>
</feature>
<dbReference type="GO" id="GO:0005886">
    <property type="term" value="C:plasma membrane"/>
    <property type="evidence" value="ECO:0007669"/>
    <property type="project" value="TreeGrafter"/>
</dbReference>
<comment type="subcellular location">
    <subcellularLocation>
        <location evidence="1">Membrane</location>
        <topology evidence="1">Multi-pass membrane protein</topology>
    </subcellularLocation>
</comment>
<name>R7VJ11_CAPTE</name>
<dbReference type="GO" id="GO:0015280">
    <property type="term" value="F:ligand-gated sodium channel activity"/>
    <property type="evidence" value="ECO:0007669"/>
    <property type="project" value="TreeGrafter"/>
</dbReference>
<dbReference type="OMA" id="HAETENF"/>
<dbReference type="InterPro" id="IPR001873">
    <property type="entry name" value="ENaC"/>
</dbReference>
<evidence type="ECO:0000313" key="12">
    <source>
        <dbReference type="EMBL" id="ELU15685.1"/>
    </source>
</evidence>
<dbReference type="AlphaFoldDB" id="R7VJ11"/>
<proteinExistence type="inferred from homology"/>
<dbReference type="InterPro" id="IPR020903">
    <property type="entry name" value="ENaC_CS"/>
</dbReference>
<evidence type="ECO:0000256" key="1">
    <source>
        <dbReference type="ARBA" id="ARBA00004141"/>
    </source>
</evidence>
<comment type="similarity">
    <text evidence="11">Belongs to the amiloride-sensitive sodium channel (TC 1.A.6) family.</text>
</comment>
<dbReference type="FunCoup" id="R7VJ11">
    <property type="interactions" value="96"/>
</dbReference>
<reference evidence="13" key="3">
    <citation type="submission" date="2015-06" db="UniProtKB">
        <authorList>
            <consortium name="EnsemblMetazoa"/>
        </authorList>
    </citation>
    <scope>IDENTIFICATION</scope>
</reference>
<dbReference type="EMBL" id="AMQN01017904">
    <property type="status" value="NOT_ANNOTATED_CDS"/>
    <property type="molecule type" value="Genomic_DNA"/>
</dbReference>
<evidence type="ECO:0000313" key="14">
    <source>
        <dbReference type="Proteomes" id="UP000014760"/>
    </source>
</evidence>
<dbReference type="OrthoDB" id="8065060at2759"/>
<gene>
    <name evidence="12" type="ORF">CAPTEDRAFT_62670</name>
</gene>
<dbReference type="Pfam" id="PF00858">
    <property type="entry name" value="ASC"/>
    <property type="match status" value="1"/>
</dbReference>
<keyword evidence="7 11" id="KW-0406">Ion transport</keyword>
<feature type="non-terminal residue" evidence="12">
    <location>
        <position position="1"/>
    </location>
</feature>
<evidence type="ECO:0000313" key="13">
    <source>
        <dbReference type="EnsemblMetazoa" id="CapteP62670"/>
    </source>
</evidence>
<keyword evidence="6" id="KW-0915">Sodium</keyword>
<dbReference type="STRING" id="283909.R7VJ11"/>
<evidence type="ECO:0000256" key="7">
    <source>
        <dbReference type="ARBA" id="ARBA00023065"/>
    </source>
</evidence>
<dbReference type="Gene3D" id="1.10.287.770">
    <property type="entry name" value="YojJ-like"/>
    <property type="match status" value="1"/>
</dbReference>
<keyword evidence="2 11" id="KW-0813">Transport</keyword>
<keyword evidence="8" id="KW-0472">Membrane</keyword>
<dbReference type="Gene3D" id="2.60.470.10">
    <property type="entry name" value="Acid-sensing ion channels like domains"/>
    <property type="match status" value="1"/>
</dbReference>
<keyword evidence="10 11" id="KW-0407">Ion channel</keyword>
<dbReference type="PANTHER" id="PTHR11690">
    <property type="entry name" value="AMILORIDE-SENSITIVE SODIUM CHANNEL-RELATED"/>
    <property type="match status" value="1"/>
</dbReference>